<feature type="domain" description="Phosphotyrosine protein phosphatase I" evidence="2">
    <location>
        <begin position="8"/>
        <end position="134"/>
    </location>
</feature>
<evidence type="ECO:0000259" key="2">
    <source>
        <dbReference type="SMART" id="SM00226"/>
    </source>
</evidence>
<organism evidence="3 4">
    <name type="scientific">Klebsormidium nitens</name>
    <name type="common">Green alga</name>
    <name type="synonym">Ulothrix nitens</name>
    <dbReference type="NCBI Taxonomy" id="105231"/>
    <lineage>
        <taxon>Eukaryota</taxon>
        <taxon>Viridiplantae</taxon>
        <taxon>Streptophyta</taxon>
        <taxon>Klebsormidiophyceae</taxon>
        <taxon>Klebsormidiales</taxon>
        <taxon>Klebsormidiaceae</taxon>
        <taxon>Klebsormidium</taxon>
    </lineage>
</organism>
<proteinExistence type="predicted"/>
<keyword evidence="1" id="KW-0059">Arsenical resistance</keyword>
<reference evidence="3 4" key="1">
    <citation type="journal article" date="2014" name="Nat. Commun.">
        <title>Klebsormidium flaccidum genome reveals primary factors for plant terrestrial adaptation.</title>
        <authorList>
            <person name="Hori K."/>
            <person name="Maruyama F."/>
            <person name="Fujisawa T."/>
            <person name="Togashi T."/>
            <person name="Yamamoto N."/>
            <person name="Seo M."/>
            <person name="Sato S."/>
            <person name="Yamada T."/>
            <person name="Mori H."/>
            <person name="Tajima N."/>
            <person name="Moriyama T."/>
            <person name="Ikeuchi M."/>
            <person name="Watanabe M."/>
            <person name="Wada H."/>
            <person name="Kobayashi K."/>
            <person name="Saito M."/>
            <person name="Masuda T."/>
            <person name="Sasaki-Sekimoto Y."/>
            <person name="Mashiguchi K."/>
            <person name="Awai K."/>
            <person name="Shimojima M."/>
            <person name="Masuda S."/>
            <person name="Iwai M."/>
            <person name="Nobusawa T."/>
            <person name="Narise T."/>
            <person name="Kondo S."/>
            <person name="Saito H."/>
            <person name="Sato R."/>
            <person name="Murakawa M."/>
            <person name="Ihara Y."/>
            <person name="Oshima-Yamada Y."/>
            <person name="Ohtaka K."/>
            <person name="Satoh M."/>
            <person name="Sonobe K."/>
            <person name="Ishii M."/>
            <person name="Ohtani R."/>
            <person name="Kanamori-Sato M."/>
            <person name="Honoki R."/>
            <person name="Miyazaki D."/>
            <person name="Mochizuki H."/>
            <person name="Umetsu J."/>
            <person name="Higashi K."/>
            <person name="Shibata D."/>
            <person name="Kamiya Y."/>
            <person name="Sato N."/>
            <person name="Nakamura Y."/>
            <person name="Tabata S."/>
            <person name="Ida S."/>
            <person name="Kurokawa K."/>
            <person name="Ohta H."/>
        </authorList>
    </citation>
    <scope>NUCLEOTIDE SEQUENCE [LARGE SCALE GENOMIC DNA]</scope>
    <source>
        <strain evidence="3 4">NIES-2285</strain>
    </source>
</reference>
<dbReference type="AlphaFoldDB" id="A0A1Y1HUX7"/>
<protein>
    <submittedName>
        <fullName evidence="3">Putative phosphotyrosine protein phosphatase I superfamily/ARSENATE REDUCTASE</fullName>
    </submittedName>
</protein>
<dbReference type="SUPFAM" id="SSF52788">
    <property type="entry name" value="Phosphotyrosine protein phosphatases I"/>
    <property type="match status" value="1"/>
</dbReference>
<dbReference type="InterPro" id="IPR023485">
    <property type="entry name" value="Ptyr_pPase"/>
</dbReference>
<dbReference type="OrthoDB" id="2011805at2759"/>
<dbReference type="InterPro" id="IPR036196">
    <property type="entry name" value="Ptyr_pPase_sf"/>
</dbReference>
<dbReference type="STRING" id="105231.A0A1Y1HUX7"/>
<dbReference type="EMBL" id="DF237060">
    <property type="protein sequence ID" value="GAQ82424.1"/>
    <property type="molecule type" value="Genomic_DNA"/>
</dbReference>
<evidence type="ECO:0000256" key="1">
    <source>
        <dbReference type="ARBA" id="ARBA00022849"/>
    </source>
</evidence>
<dbReference type="Gene3D" id="3.40.50.2300">
    <property type="match status" value="1"/>
</dbReference>
<dbReference type="Pfam" id="PF01451">
    <property type="entry name" value="LMWPc"/>
    <property type="match status" value="1"/>
</dbReference>
<evidence type="ECO:0000313" key="3">
    <source>
        <dbReference type="EMBL" id="GAQ82424.1"/>
    </source>
</evidence>
<gene>
    <name evidence="3" type="ORF">KFL_001110010</name>
</gene>
<dbReference type="Proteomes" id="UP000054558">
    <property type="component" value="Unassembled WGS sequence"/>
</dbReference>
<dbReference type="GO" id="GO:0046685">
    <property type="term" value="P:response to arsenic-containing substance"/>
    <property type="evidence" value="ECO:0007669"/>
    <property type="project" value="UniProtKB-KW"/>
</dbReference>
<dbReference type="PANTHER" id="PTHR43428:SF1">
    <property type="entry name" value="ARSENATE REDUCTASE"/>
    <property type="match status" value="1"/>
</dbReference>
<sequence>MASSHPKKRVLFVCSHNSNRSIAAHAVARKLRPDLEVQSAGTAAAGTLNPVMLSALESRGYSTEGLYSKGIDDEAVQGLNNNWDTICTMGCLTKGLPYDPPKSTEVYDWALPDPAAQPELLDMVVDEVIENVKNIK</sequence>
<keyword evidence="4" id="KW-1185">Reference proteome</keyword>
<dbReference type="SMART" id="SM00226">
    <property type="entry name" value="LMWPc"/>
    <property type="match status" value="1"/>
</dbReference>
<accession>A0A1Y1HUX7</accession>
<name>A0A1Y1HUX7_KLENI</name>
<evidence type="ECO:0000313" key="4">
    <source>
        <dbReference type="Proteomes" id="UP000054558"/>
    </source>
</evidence>
<dbReference type="PANTHER" id="PTHR43428">
    <property type="entry name" value="ARSENATE REDUCTASE"/>
    <property type="match status" value="1"/>
</dbReference>